<reference evidence="1" key="1">
    <citation type="journal article" date="2015" name="Nature">
        <title>Complex archaea that bridge the gap between prokaryotes and eukaryotes.</title>
        <authorList>
            <person name="Spang A."/>
            <person name="Saw J.H."/>
            <person name="Jorgensen S.L."/>
            <person name="Zaremba-Niedzwiedzka K."/>
            <person name="Martijn J."/>
            <person name="Lind A.E."/>
            <person name="van Eijk R."/>
            <person name="Schleper C."/>
            <person name="Guy L."/>
            <person name="Ettema T.J."/>
        </authorList>
    </citation>
    <scope>NUCLEOTIDE SEQUENCE</scope>
</reference>
<accession>A0A0F9LZQ7</accession>
<dbReference type="EMBL" id="LAZR01005562">
    <property type="protein sequence ID" value="KKM98898.1"/>
    <property type="molecule type" value="Genomic_DNA"/>
</dbReference>
<sequence length="321" mass="33761">MKKYIIFLLCSILIIFGTLVYSGTGIESYTDTTTVKNAIQVKLVDDLTELFTSVAALTAGSGVAISATDTAVGWLNDELLVGTGLTKTINNAGSNETMTIDLDPASEAETLAGTEASKPVTPATLSAAIGTTFAFSRPLFTYVDADTITIGPGGYYLFGKGWVYWTGNITFDLGSGGSNAGSDDLAASKWFHIALDYSAVSGAGVLTSSDFINRNEDNVTPAYSGTKGGVYQDTNDRTIFAALTTGGSAIIEWNHAADTVQWADEVADQTAVDIDDSFTDIAALTIPPFATSALVTMETNDSAVGWWWRTNGQTATVGHKV</sequence>
<feature type="non-terminal residue" evidence="1">
    <location>
        <position position="321"/>
    </location>
</feature>
<protein>
    <submittedName>
        <fullName evidence="1">Uncharacterized protein</fullName>
    </submittedName>
</protein>
<comment type="caution">
    <text evidence="1">The sequence shown here is derived from an EMBL/GenBank/DDBJ whole genome shotgun (WGS) entry which is preliminary data.</text>
</comment>
<proteinExistence type="predicted"/>
<organism evidence="1">
    <name type="scientific">marine sediment metagenome</name>
    <dbReference type="NCBI Taxonomy" id="412755"/>
    <lineage>
        <taxon>unclassified sequences</taxon>
        <taxon>metagenomes</taxon>
        <taxon>ecological metagenomes</taxon>
    </lineage>
</organism>
<name>A0A0F9LZQ7_9ZZZZ</name>
<dbReference type="AlphaFoldDB" id="A0A0F9LZQ7"/>
<evidence type="ECO:0000313" key="1">
    <source>
        <dbReference type="EMBL" id="KKM98898.1"/>
    </source>
</evidence>
<gene>
    <name evidence="1" type="ORF">LCGC14_1153250</name>
</gene>